<dbReference type="InterPro" id="IPR052708">
    <property type="entry name" value="PxpC"/>
</dbReference>
<organism evidence="6 7">
    <name type="scientific">Neokomagataea thailandica NBRC 106555</name>
    <dbReference type="NCBI Taxonomy" id="1223520"/>
    <lineage>
        <taxon>Bacteria</taxon>
        <taxon>Pseudomonadati</taxon>
        <taxon>Pseudomonadota</taxon>
        <taxon>Alphaproteobacteria</taxon>
        <taxon>Acetobacterales</taxon>
        <taxon>Acetobacteraceae</taxon>
        <taxon>Neokomagataea</taxon>
    </lineage>
</organism>
<name>A0ABQ0QRK4_9PROT</name>
<dbReference type="InterPro" id="IPR029000">
    <property type="entry name" value="Cyclophilin-like_dom_sf"/>
</dbReference>
<dbReference type="Proteomes" id="UP001062632">
    <property type="component" value="Unassembled WGS sequence"/>
</dbReference>
<accession>A0ABQ0QRK4</accession>
<dbReference type="NCBIfam" id="TIGR00724">
    <property type="entry name" value="urea_amlyse_rel"/>
    <property type="match status" value="1"/>
</dbReference>
<feature type="domain" description="Carboxyltransferase" evidence="5">
    <location>
        <begin position="1"/>
        <end position="285"/>
    </location>
</feature>
<keyword evidence="7" id="KW-1185">Reference proteome</keyword>
<dbReference type="Pfam" id="PF02626">
    <property type="entry name" value="CT_A_B"/>
    <property type="match status" value="1"/>
</dbReference>
<evidence type="ECO:0000256" key="2">
    <source>
        <dbReference type="ARBA" id="ARBA00022801"/>
    </source>
</evidence>
<evidence type="ECO:0000256" key="1">
    <source>
        <dbReference type="ARBA" id="ARBA00022741"/>
    </source>
</evidence>
<dbReference type="InterPro" id="IPR003778">
    <property type="entry name" value="CT_A_B"/>
</dbReference>
<dbReference type="EMBL" id="BAQC01000050">
    <property type="protein sequence ID" value="GBR54305.1"/>
    <property type="molecule type" value="Genomic_DNA"/>
</dbReference>
<sequence>MGVCAGGAMDRDALIHGNILVGNDFNDAGIEVTFFPFKVKFSQNCVFAVTGAMGEVYLDEDVVPENWCMQAVSGQVLVLHPPKVGTRSYLTFAGGIDVPVVLGGRSTDIKGGFGGFEGRGLQKGDVLSCGPVQKHVGLPDGGYGLADARPLPSGEITPLKIMPAAEYSLFEERSLEQFFSQKWLITAQANRVGFRLEGEEPLRTKDALSLFSHGLLPGTVQVPPAGQPIVQMADANTCGGYPKVGVIVEADLCLLSQIPPGRYIKFELITQEDAQSKLRAEREKARILSEQIMTLRKQIFQ</sequence>
<dbReference type="GO" id="GO:0016787">
    <property type="term" value="F:hydrolase activity"/>
    <property type="evidence" value="ECO:0007669"/>
    <property type="project" value="UniProtKB-KW"/>
</dbReference>
<dbReference type="Gene3D" id="2.40.100.10">
    <property type="entry name" value="Cyclophilin-like"/>
    <property type="match status" value="1"/>
</dbReference>
<dbReference type="PANTHER" id="PTHR43309">
    <property type="entry name" value="5-OXOPROLINASE SUBUNIT C"/>
    <property type="match status" value="1"/>
</dbReference>
<dbReference type="SMART" id="SM00797">
    <property type="entry name" value="AHS2"/>
    <property type="match status" value="1"/>
</dbReference>
<protein>
    <submittedName>
        <fullName evidence="6">Allophanate hydrolase subunit 2</fullName>
    </submittedName>
</protein>
<evidence type="ECO:0000259" key="5">
    <source>
        <dbReference type="SMART" id="SM00797"/>
    </source>
</evidence>
<evidence type="ECO:0000256" key="3">
    <source>
        <dbReference type="ARBA" id="ARBA00022840"/>
    </source>
</evidence>
<proteinExistence type="predicted"/>
<keyword evidence="4" id="KW-0175">Coiled coil</keyword>
<feature type="coiled-coil region" evidence="4">
    <location>
        <begin position="271"/>
        <end position="298"/>
    </location>
</feature>
<keyword evidence="2 6" id="KW-0378">Hydrolase</keyword>
<evidence type="ECO:0000256" key="4">
    <source>
        <dbReference type="SAM" id="Coils"/>
    </source>
</evidence>
<comment type="caution">
    <text evidence="6">The sequence shown here is derived from an EMBL/GenBank/DDBJ whole genome shotgun (WGS) entry which is preliminary data.</text>
</comment>
<evidence type="ECO:0000313" key="6">
    <source>
        <dbReference type="EMBL" id="GBR54305.1"/>
    </source>
</evidence>
<gene>
    <name evidence="6" type="ORF">AA106555_1630</name>
</gene>
<evidence type="ECO:0000313" key="7">
    <source>
        <dbReference type="Proteomes" id="UP001062632"/>
    </source>
</evidence>
<keyword evidence="1" id="KW-0547">Nucleotide-binding</keyword>
<keyword evidence="3" id="KW-0067">ATP-binding</keyword>
<dbReference type="SUPFAM" id="SSF50891">
    <property type="entry name" value="Cyclophilin-like"/>
    <property type="match status" value="1"/>
</dbReference>
<reference evidence="6 7" key="1">
    <citation type="submission" date="2013-04" db="EMBL/GenBank/DDBJ databases">
        <title>The genome sequencing project of 58 acetic acid bacteria.</title>
        <authorList>
            <person name="Okamoto-Kainuma A."/>
            <person name="Ishikawa M."/>
            <person name="Umino S."/>
            <person name="Koizumi Y."/>
            <person name="Shiwa Y."/>
            <person name="Yoshikawa H."/>
            <person name="Matsutani M."/>
            <person name="Matsushita K."/>
        </authorList>
    </citation>
    <scope>NUCLEOTIDE SEQUENCE [LARGE SCALE GENOMIC DNA]</scope>
    <source>
        <strain evidence="6 7">NBRC 106555</strain>
    </source>
</reference>
<dbReference type="PANTHER" id="PTHR43309:SF3">
    <property type="entry name" value="5-OXOPROLINASE SUBUNIT C"/>
    <property type="match status" value="1"/>
</dbReference>